<name>A0A0F9EVR7_9ZZZZ</name>
<proteinExistence type="predicted"/>
<keyword evidence="1" id="KW-0812">Transmembrane</keyword>
<feature type="transmembrane region" description="Helical" evidence="1">
    <location>
        <begin position="36"/>
        <end position="54"/>
    </location>
</feature>
<gene>
    <name evidence="2" type="ORF">LCGC14_2027320</name>
</gene>
<protein>
    <submittedName>
        <fullName evidence="2">Uncharacterized protein</fullName>
    </submittedName>
</protein>
<keyword evidence="1" id="KW-0472">Membrane</keyword>
<feature type="transmembrane region" description="Helical" evidence="1">
    <location>
        <begin position="7"/>
        <end position="30"/>
    </location>
</feature>
<accession>A0A0F9EVR7</accession>
<comment type="caution">
    <text evidence="2">The sequence shown here is derived from an EMBL/GenBank/DDBJ whole genome shotgun (WGS) entry which is preliminary data.</text>
</comment>
<organism evidence="2">
    <name type="scientific">marine sediment metagenome</name>
    <dbReference type="NCBI Taxonomy" id="412755"/>
    <lineage>
        <taxon>unclassified sequences</taxon>
        <taxon>metagenomes</taxon>
        <taxon>ecological metagenomes</taxon>
    </lineage>
</organism>
<dbReference type="AlphaFoldDB" id="A0A0F9EVR7"/>
<dbReference type="EMBL" id="LAZR01023535">
    <property type="protein sequence ID" value="KKL78189.1"/>
    <property type="molecule type" value="Genomic_DNA"/>
</dbReference>
<sequence>MMKKISTGLVVFLGMSLAGFVAGGLVMGLLDTDNHSIAYIIWGISSIIGFMRCIQFATFKGEIP</sequence>
<evidence type="ECO:0000256" key="1">
    <source>
        <dbReference type="SAM" id="Phobius"/>
    </source>
</evidence>
<keyword evidence="1" id="KW-1133">Transmembrane helix</keyword>
<reference evidence="2" key="1">
    <citation type="journal article" date="2015" name="Nature">
        <title>Complex archaea that bridge the gap between prokaryotes and eukaryotes.</title>
        <authorList>
            <person name="Spang A."/>
            <person name="Saw J.H."/>
            <person name="Jorgensen S.L."/>
            <person name="Zaremba-Niedzwiedzka K."/>
            <person name="Martijn J."/>
            <person name="Lind A.E."/>
            <person name="van Eijk R."/>
            <person name="Schleper C."/>
            <person name="Guy L."/>
            <person name="Ettema T.J."/>
        </authorList>
    </citation>
    <scope>NUCLEOTIDE SEQUENCE</scope>
</reference>
<evidence type="ECO:0000313" key="2">
    <source>
        <dbReference type="EMBL" id="KKL78189.1"/>
    </source>
</evidence>